<dbReference type="GO" id="GO:0006559">
    <property type="term" value="P:L-phenylalanine catabolic process"/>
    <property type="evidence" value="ECO:0007669"/>
    <property type="project" value="InterPro"/>
</dbReference>
<keyword evidence="2 9" id="KW-0223">Dioxygenase</keyword>
<name>A0A162ZG38_9FLAO</name>
<evidence type="ECO:0000313" key="10">
    <source>
        <dbReference type="Proteomes" id="UP000076715"/>
    </source>
</evidence>
<proteinExistence type="predicted"/>
<keyword evidence="1 6" id="KW-0479">Metal-binding</keyword>
<dbReference type="GO" id="GO:0004411">
    <property type="term" value="F:homogentisate 1,2-dioxygenase activity"/>
    <property type="evidence" value="ECO:0007669"/>
    <property type="project" value="InterPro"/>
</dbReference>
<keyword evidence="4 6" id="KW-0408">Iron</keyword>
<dbReference type="GO" id="GO:0005737">
    <property type="term" value="C:cytoplasm"/>
    <property type="evidence" value="ECO:0007669"/>
    <property type="project" value="TreeGrafter"/>
</dbReference>
<evidence type="ECO:0000256" key="1">
    <source>
        <dbReference type="ARBA" id="ARBA00022723"/>
    </source>
</evidence>
<dbReference type="PANTHER" id="PTHR11056:SF0">
    <property type="entry name" value="HOMOGENTISATE 1,2-DIOXYGENASE"/>
    <property type="match status" value="1"/>
</dbReference>
<evidence type="ECO:0000256" key="6">
    <source>
        <dbReference type="PIRSR" id="PIRSR605708-2"/>
    </source>
</evidence>
<protein>
    <submittedName>
        <fullName evidence="9">Homogentisate 1,2-dioxygenase</fullName>
    </submittedName>
</protein>
<feature type="binding site" evidence="6">
    <location>
        <position position="300"/>
    </location>
    <ligand>
        <name>Fe cation</name>
        <dbReference type="ChEBI" id="CHEBI:24875"/>
    </ligand>
</feature>
<evidence type="ECO:0000259" key="7">
    <source>
        <dbReference type="Pfam" id="PF04209"/>
    </source>
</evidence>
<dbReference type="OrthoDB" id="9768662at2"/>
<evidence type="ECO:0000256" key="3">
    <source>
        <dbReference type="ARBA" id="ARBA00023002"/>
    </source>
</evidence>
<dbReference type="Pfam" id="PF20510">
    <property type="entry name" value="HgmA_N"/>
    <property type="match status" value="1"/>
</dbReference>
<dbReference type="InterPro" id="IPR011051">
    <property type="entry name" value="RmlC_Cupin_sf"/>
</dbReference>
<dbReference type="InterPro" id="IPR046451">
    <property type="entry name" value="HgmA_C"/>
</dbReference>
<evidence type="ECO:0000259" key="8">
    <source>
        <dbReference type="Pfam" id="PF20510"/>
    </source>
</evidence>
<dbReference type="STRING" id="1642818.AWE51_09000"/>
<feature type="active site" description="Proton acceptor" evidence="5">
    <location>
        <position position="263"/>
    </location>
</feature>
<dbReference type="GO" id="GO:0046872">
    <property type="term" value="F:metal ion binding"/>
    <property type="evidence" value="ECO:0007669"/>
    <property type="project" value="UniProtKB-KW"/>
</dbReference>
<dbReference type="PANTHER" id="PTHR11056">
    <property type="entry name" value="HOMOGENTISATE 1,2-DIOXYGENASE"/>
    <property type="match status" value="1"/>
</dbReference>
<evidence type="ECO:0000313" key="9">
    <source>
        <dbReference type="EMBL" id="KZS39778.1"/>
    </source>
</evidence>
<evidence type="ECO:0000256" key="4">
    <source>
        <dbReference type="ARBA" id="ARBA00023004"/>
    </source>
</evidence>
<reference evidence="9 10" key="1">
    <citation type="submission" date="2016-01" db="EMBL/GenBank/DDBJ databases">
        <title>The draft genome sequence of Aquimarina sp. RZW4-3-2.</title>
        <authorList>
            <person name="Wang Y."/>
        </authorList>
    </citation>
    <scope>NUCLEOTIDE SEQUENCE [LARGE SCALE GENOMIC DNA]</scope>
    <source>
        <strain evidence="9 10">RZW4-3-2</strain>
    </source>
</reference>
<dbReference type="SUPFAM" id="SSF51182">
    <property type="entry name" value="RmlC-like cupins"/>
    <property type="match status" value="1"/>
</dbReference>
<dbReference type="Proteomes" id="UP000076715">
    <property type="component" value="Unassembled WGS sequence"/>
</dbReference>
<dbReference type="GO" id="GO:0006570">
    <property type="term" value="P:tyrosine metabolic process"/>
    <property type="evidence" value="ECO:0007669"/>
    <property type="project" value="InterPro"/>
</dbReference>
<dbReference type="Pfam" id="PF04209">
    <property type="entry name" value="HgmA_C"/>
    <property type="match status" value="1"/>
</dbReference>
<sequence>MPFYHTLGSIPPKRHTIFKKPDGNLYYEQLFGTIGFDGMSTNSYHCHRPTQVKEIKGSYSVAPKVAIKNNIKSYRFHGFKVNPEKDYLKSRKNVLINSDVSIILSAPQNLATDYFYKNTDSDELLFIHRGSGKFRSHLGNLDFKYGDYIVVPRGTIYKLDFDTSDNRLFIVESRRPIYTPKRYRNWFGQLLEHSPYCERDLRAPYELETNDEKGEFLIKVKKQDEIFDMIYATHPFDVIGYDGFNFPYAFSIHDFEPITGRIHQPPPVHQTFETDAFVVCSFVPRLYDYHPDSIPAPYNHSNIDSDEVLYYVDGDFMSRNDVDAGHISLHPAGIPHGPHPGAVERSIGKTKTDELAVMVDTFKPLMVTEEAMQIADEDYYKSWLE</sequence>
<gene>
    <name evidence="9" type="ORF">AWE51_09000</name>
</gene>
<dbReference type="EMBL" id="LQRT01000024">
    <property type="protein sequence ID" value="KZS39778.1"/>
    <property type="molecule type" value="Genomic_DNA"/>
</dbReference>
<evidence type="ECO:0000256" key="5">
    <source>
        <dbReference type="PIRSR" id="PIRSR605708-1"/>
    </source>
</evidence>
<feature type="binding site" evidence="6">
    <location>
        <position position="306"/>
    </location>
    <ligand>
        <name>Fe cation</name>
        <dbReference type="ChEBI" id="CHEBI:24875"/>
    </ligand>
</feature>
<dbReference type="InterPro" id="IPR046452">
    <property type="entry name" value="HgmA_N"/>
</dbReference>
<keyword evidence="10" id="KW-1185">Reference proteome</keyword>
<organism evidence="9 10">
    <name type="scientific">Aquimarina aggregata</name>
    <dbReference type="NCBI Taxonomy" id="1642818"/>
    <lineage>
        <taxon>Bacteria</taxon>
        <taxon>Pseudomonadati</taxon>
        <taxon>Bacteroidota</taxon>
        <taxon>Flavobacteriia</taxon>
        <taxon>Flavobacteriales</taxon>
        <taxon>Flavobacteriaceae</taxon>
        <taxon>Aquimarina</taxon>
    </lineage>
</organism>
<feature type="domain" description="Homogentisate 1,2-dioxygenase N-terminal" evidence="8">
    <location>
        <begin position="49"/>
        <end position="251"/>
    </location>
</feature>
<dbReference type="AlphaFoldDB" id="A0A162ZG38"/>
<comment type="cofactor">
    <cofactor evidence="6">
        <name>Fe cation</name>
        <dbReference type="ChEBI" id="CHEBI:24875"/>
    </cofactor>
</comment>
<feature type="domain" description="Homogentisate 1,2-dioxygenase C-terminal" evidence="7">
    <location>
        <begin position="282"/>
        <end position="383"/>
    </location>
</feature>
<accession>A0A162ZG38</accession>
<dbReference type="RefSeq" id="WP_066315616.1">
    <property type="nucleotide sequence ID" value="NZ_LQRT01000024.1"/>
</dbReference>
<feature type="binding site" evidence="6">
    <location>
        <position position="336"/>
    </location>
    <ligand>
        <name>Fe cation</name>
        <dbReference type="ChEBI" id="CHEBI:24875"/>
    </ligand>
</feature>
<dbReference type="InterPro" id="IPR005708">
    <property type="entry name" value="Homogentis_dOase"/>
</dbReference>
<evidence type="ECO:0000256" key="2">
    <source>
        <dbReference type="ARBA" id="ARBA00022964"/>
    </source>
</evidence>
<feature type="binding site" evidence="6">
    <location>
        <position position="336"/>
    </location>
    <ligand>
        <name>homogentisate</name>
        <dbReference type="ChEBI" id="CHEBI:16169"/>
    </ligand>
</feature>
<keyword evidence="3" id="KW-0560">Oxidoreductase</keyword>
<comment type="caution">
    <text evidence="9">The sequence shown here is derived from an EMBL/GenBank/DDBJ whole genome shotgun (WGS) entry which is preliminary data.</text>
</comment>